<name>A0A9P8HJV5_9HYPO</name>
<evidence type="ECO:0000313" key="3">
    <source>
        <dbReference type="Proteomes" id="UP000826573"/>
    </source>
</evidence>
<dbReference type="Proteomes" id="UP000826573">
    <property type="component" value="Unassembled WGS sequence"/>
</dbReference>
<dbReference type="EMBL" id="JAIMJC010000004">
    <property type="protein sequence ID" value="KAH0526604.1"/>
    <property type="molecule type" value="Genomic_DNA"/>
</dbReference>
<feature type="chain" id="PRO_5040173584" evidence="1">
    <location>
        <begin position="19"/>
        <end position="76"/>
    </location>
</feature>
<evidence type="ECO:0000313" key="2">
    <source>
        <dbReference type="EMBL" id="KAH0526604.1"/>
    </source>
</evidence>
<keyword evidence="3" id="KW-1185">Reference proteome</keyword>
<sequence>MKFELCTALLCTAAVVMPLCQDRALQWTWPPGAPIAAAKALSSSSALATADWCQVARNRRVARRANPGAEPSTRLY</sequence>
<accession>A0A9P8HJV5</accession>
<feature type="signal peptide" evidence="1">
    <location>
        <begin position="1"/>
        <end position="18"/>
    </location>
</feature>
<keyword evidence="1" id="KW-0732">Signal</keyword>
<organism evidence="2 3">
    <name type="scientific">Trichoderma semiorbis</name>
    <dbReference type="NCBI Taxonomy" id="1491008"/>
    <lineage>
        <taxon>Eukaryota</taxon>
        <taxon>Fungi</taxon>
        <taxon>Dikarya</taxon>
        <taxon>Ascomycota</taxon>
        <taxon>Pezizomycotina</taxon>
        <taxon>Sordariomycetes</taxon>
        <taxon>Hypocreomycetidae</taxon>
        <taxon>Hypocreales</taxon>
        <taxon>Hypocreaceae</taxon>
        <taxon>Trichoderma</taxon>
    </lineage>
</organism>
<reference evidence="2 3" key="1">
    <citation type="submission" date="2021-08" db="EMBL/GenBank/DDBJ databases">
        <title>The highly contiguous genome resource for Trichoderma semiorbis FJ059, a fungal antagonistic to plant pathogens.</title>
        <authorList>
            <person name="Liu T."/>
        </authorList>
    </citation>
    <scope>NUCLEOTIDE SEQUENCE [LARGE SCALE GENOMIC DNA]</scope>
    <source>
        <strain evidence="2 3">FJ059</strain>
    </source>
</reference>
<comment type="caution">
    <text evidence="2">The sequence shown here is derived from an EMBL/GenBank/DDBJ whole genome shotgun (WGS) entry which is preliminary data.</text>
</comment>
<gene>
    <name evidence="2" type="ORF">TsFJ059_009905</name>
</gene>
<proteinExistence type="predicted"/>
<dbReference type="AlphaFoldDB" id="A0A9P8HJV5"/>
<protein>
    <submittedName>
        <fullName evidence="2">Uncharacterized protein</fullName>
    </submittedName>
</protein>
<evidence type="ECO:0000256" key="1">
    <source>
        <dbReference type="SAM" id="SignalP"/>
    </source>
</evidence>